<dbReference type="GO" id="GO:0043022">
    <property type="term" value="F:ribosome binding"/>
    <property type="evidence" value="ECO:0007669"/>
    <property type="project" value="TreeGrafter"/>
</dbReference>
<dbReference type="InterPro" id="IPR019813">
    <property type="entry name" value="Translation_initiation_fac3_CS"/>
</dbReference>
<evidence type="ECO:0000256" key="4">
    <source>
        <dbReference type="NCBIfam" id="TIGR00168"/>
    </source>
</evidence>
<reference evidence="8 9" key="1">
    <citation type="journal article" date="2016" name="Nat. Commun.">
        <title>Thousands of microbial genomes shed light on interconnected biogeochemical processes in an aquifer system.</title>
        <authorList>
            <person name="Anantharaman K."/>
            <person name="Brown C.T."/>
            <person name="Hug L.A."/>
            <person name="Sharon I."/>
            <person name="Castelle C.J."/>
            <person name="Probst A.J."/>
            <person name="Thomas B.C."/>
            <person name="Singh A."/>
            <person name="Wilkins M.J."/>
            <person name="Karaoz U."/>
            <person name="Brodie E.L."/>
            <person name="Williams K.H."/>
            <person name="Hubbard S.S."/>
            <person name="Banfield J.F."/>
        </authorList>
    </citation>
    <scope>NUCLEOTIDE SEQUENCE [LARGE SCALE GENOMIC DNA]</scope>
</reference>
<evidence type="ECO:0000256" key="1">
    <source>
        <dbReference type="ARBA" id="ARBA00005439"/>
    </source>
</evidence>
<dbReference type="PROSITE" id="PS00938">
    <property type="entry name" value="IF3"/>
    <property type="match status" value="1"/>
</dbReference>
<dbReference type="InterPro" id="IPR036787">
    <property type="entry name" value="T_IF-3_N_sf"/>
</dbReference>
<dbReference type="GO" id="GO:0032790">
    <property type="term" value="P:ribosome disassembly"/>
    <property type="evidence" value="ECO:0007669"/>
    <property type="project" value="TreeGrafter"/>
</dbReference>
<dbReference type="AlphaFoldDB" id="A0A1G1YEI4"/>
<evidence type="ECO:0000256" key="3">
    <source>
        <dbReference type="ARBA" id="ARBA00022917"/>
    </source>
</evidence>
<dbReference type="GO" id="GO:0003743">
    <property type="term" value="F:translation initiation factor activity"/>
    <property type="evidence" value="ECO:0007669"/>
    <property type="project" value="UniProtKB-UniRule"/>
</dbReference>
<dbReference type="Proteomes" id="UP000177310">
    <property type="component" value="Unassembled WGS sequence"/>
</dbReference>
<organism evidence="8 9">
    <name type="scientific">Candidatus Buchananbacteria bacterium RIFCSPHIGHO2_02_FULL_56_16</name>
    <dbReference type="NCBI Taxonomy" id="1797542"/>
    <lineage>
        <taxon>Bacteria</taxon>
        <taxon>Candidatus Buchananiibacteriota</taxon>
    </lineage>
</organism>
<dbReference type="PANTHER" id="PTHR10938">
    <property type="entry name" value="TRANSLATION INITIATION FACTOR IF-3"/>
    <property type="match status" value="1"/>
</dbReference>
<feature type="domain" description="Translation initiation factor 3 C-terminal" evidence="6">
    <location>
        <begin position="94"/>
        <end position="179"/>
    </location>
</feature>
<comment type="subcellular location">
    <subcellularLocation>
        <location evidence="5">Cytoplasm</location>
    </subcellularLocation>
</comment>
<dbReference type="InterPro" id="IPR001288">
    <property type="entry name" value="Translation_initiation_fac_3"/>
</dbReference>
<comment type="subunit">
    <text evidence="5">Monomer.</text>
</comment>
<dbReference type="GO" id="GO:0016020">
    <property type="term" value="C:membrane"/>
    <property type="evidence" value="ECO:0007669"/>
    <property type="project" value="TreeGrafter"/>
</dbReference>
<dbReference type="InterPro" id="IPR019814">
    <property type="entry name" value="Translation_initiation_fac_3_N"/>
</dbReference>
<evidence type="ECO:0000259" key="6">
    <source>
        <dbReference type="Pfam" id="PF00707"/>
    </source>
</evidence>
<dbReference type="SUPFAM" id="SSF55200">
    <property type="entry name" value="Translation initiation factor IF3, C-terminal domain"/>
    <property type="match status" value="1"/>
</dbReference>
<proteinExistence type="inferred from homology"/>
<keyword evidence="2 5" id="KW-0396">Initiation factor</keyword>
<protein>
    <recommendedName>
        <fullName evidence="4 5">Translation initiation factor IF-3</fullName>
    </recommendedName>
</protein>
<dbReference type="PANTHER" id="PTHR10938:SF0">
    <property type="entry name" value="TRANSLATION INITIATION FACTOR IF-3, MITOCHONDRIAL"/>
    <property type="match status" value="1"/>
</dbReference>
<sequence length="181" mass="20918">MSRRKPRPGQVPVKRHYINTQIRAPQVRLIDELGQNVGIVETTKAMAMAHERGLDLIEVSPLANPPVVRIVDYSKMRYEEEKERRKERAKQHKVEVKGIRLSLRISEHDREVRLKQAERFLGQRDKVKIEIILRGRERRHVDAAREIVSVFIRSLNDLVPVVTEQATQVQGGKVSALVARQ</sequence>
<dbReference type="GO" id="GO:0005829">
    <property type="term" value="C:cytosol"/>
    <property type="evidence" value="ECO:0007669"/>
    <property type="project" value="TreeGrafter"/>
</dbReference>
<comment type="caution">
    <text evidence="8">The sequence shown here is derived from an EMBL/GenBank/DDBJ whole genome shotgun (WGS) entry which is preliminary data.</text>
</comment>
<dbReference type="NCBIfam" id="TIGR00168">
    <property type="entry name" value="infC"/>
    <property type="match status" value="1"/>
</dbReference>
<evidence type="ECO:0000256" key="5">
    <source>
        <dbReference type="RuleBase" id="RU000646"/>
    </source>
</evidence>
<dbReference type="STRING" id="1797542.A3J59_01350"/>
<dbReference type="Pfam" id="PF05198">
    <property type="entry name" value="IF3_N"/>
    <property type="match status" value="1"/>
</dbReference>
<comment type="function">
    <text evidence="5">IF-3 binds to the 30S ribosomal subunit and shifts the equilibrium between 70S ribosomes and their 50S and 30S subunits in favor of the free subunits, thus enhancing the availability of 30S subunits on which protein synthesis initiation begins.</text>
</comment>
<keyword evidence="3 5" id="KW-0648">Protein biosynthesis</keyword>
<evidence type="ECO:0000259" key="7">
    <source>
        <dbReference type="Pfam" id="PF05198"/>
    </source>
</evidence>
<accession>A0A1G1YEI4</accession>
<dbReference type="InterPro" id="IPR036788">
    <property type="entry name" value="T_IF-3_C_sf"/>
</dbReference>
<evidence type="ECO:0000256" key="2">
    <source>
        <dbReference type="ARBA" id="ARBA00022540"/>
    </source>
</evidence>
<dbReference type="InterPro" id="IPR019815">
    <property type="entry name" value="Translation_initiation_fac_3_C"/>
</dbReference>
<dbReference type="SUPFAM" id="SSF54364">
    <property type="entry name" value="Translation initiation factor IF3, N-terminal domain"/>
    <property type="match status" value="1"/>
</dbReference>
<dbReference type="Pfam" id="PF00707">
    <property type="entry name" value="IF3_C"/>
    <property type="match status" value="1"/>
</dbReference>
<dbReference type="Gene3D" id="3.10.20.80">
    <property type="entry name" value="Translation initiation factor 3 (IF-3), N-terminal domain"/>
    <property type="match status" value="1"/>
</dbReference>
<gene>
    <name evidence="8" type="ORF">A3J59_01350</name>
</gene>
<dbReference type="EMBL" id="MHIL01000028">
    <property type="protein sequence ID" value="OGY50654.1"/>
    <property type="molecule type" value="Genomic_DNA"/>
</dbReference>
<dbReference type="Gene3D" id="3.30.110.10">
    <property type="entry name" value="Translation initiation factor 3 (IF-3), C-terminal domain"/>
    <property type="match status" value="1"/>
</dbReference>
<name>A0A1G1YEI4_9BACT</name>
<evidence type="ECO:0000313" key="8">
    <source>
        <dbReference type="EMBL" id="OGY50654.1"/>
    </source>
</evidence>
<feature type="domain" description="Translation initiation factor 3 N-terminal" evidence="7">
    <location>
        <begin position="18"/>
        <end position="86"/>
    </location>
</feature>
<evidence type="ECO:0000313" key="9">
    <source>
        <dbReference type="Proteomes" id="UP000177310"/>
    </source>
</evidence>
<comment type="similarity">
    <text evidence="1 5">Belongs to the IF-3 family.</text>
</comment>